<evidence type="ECO:0000313" key="3">
    <source>
        <dbReference type="Proteomes" id="UP000215335"/>
    </source>
</evidence>
<organism evidence="2 3">
    <name type="scientific">Trichomalopsis sarcophagae</name>
    <dbReference type="NCBI Taxonomy" id="543379"/>
    <lineage>
        <taxon>Eukaryota</taxon>
        <taxon>Metazoa</taxon>
        <taxon>Ecdysozoa</taxon>
        <taxon>Arthropoda</taxon>
        <taxon>Hexapoda</taxon>
        <taxon>Insecta</taxon>
        <taxon>Pterygota</taxon>
        <taxon>Neoptera</taxon>
        <taxon>Endopterygota</taxon>
        <taxon>Hymenoptera</taxon>
        <taxon>Apocrita</taxon>
        <taxon>Proctotrupomorpha</taxon>
        <taxon>Chalcidoidea</taxon>
        <taxon>Pteromalidae</taxon>
        <taxon>Pteromalinae</taxon>
        <taxon>Trichomalopsis</taxon>
    </lineage>
</organism>
<dbReference type="Proteomes" id="UP000215335">
    <property type="component" value="Unassembled WGS sequence"/>
</dbReference>
<reference evidence="2 3" key="1">
    <citation type="journal article" date="2017" name="Curr. Biol.">
        <title>The Evolution of Venom by Co-option of Single-Copy Genes.</title>
        <authorList>
            <person name="Martinson E.O."/>
            <person name="Mrinalini"/>
            <person name="Kelkar Y.D."/>
            <person name="Chang C.H."/>
            <person name="Werren J.H."/>
        </authorList>
    </citation>
    <scope>NUCLEOTIDE SEQUENCE [LARGE SCALE GENOMIC DNA]</scope>
    <source>
        <strain evidence="2 3">Alberta</strain>
        <tissue evidence="2">Whole body</tissue>
    </source>
</reference>
<evidence type="ECO:0000256" key="1">
    <source>
        <dbReference type="SAM" id="MobiDB-lite"/>
    </source>
</evidence>
<feature type="compositionally biased region" description="Polar residues" evidence="1">
    <location>
        <begin position="485"/>
        <end position="501"/>
    </location>
</feature>
<evidence type="ECO:0000313" key="2">
    <source>
        <dbReference type="EMBL" id="OXU17481.1"/>
    </source>
</evidence>
<keyword evidence="3" id="KW-1185">Reference proteome</keyword>
<sequence length="997" mass="112119">MPFDSDAVEYNVLHKKKTKKKQNAEMDNKAVSSETLKENKDPLVNPVQNNCIEENLEKSIRSDLLQEFRNARLLEKWTGDIKYEGLFDYWLSINKDYTVCNKVKPAVKSVSTLNNHKQLQSKISIALISKQATISNVNNESVDEGIYSIDSNEIAIEPYNSVPEETINVIYITTEDQTLDCYNEQMPYSNEYKDDKLELTNNLSSEDSVVSLVLEENVQKKDDTNQAQRTTDCPNSINNILEKSDVQIDKENISINQNEADASSSFSQIFTMPTEFLPKKKKAKLGKSGKPKTPAASTLEGWADIFNEKEKSRKLKEERLSHTNGTLFERANRLLRRLQGNYTAEDFIQDSDLEDDIAKRDDLCMTFVQSPSFPEELRKDVLTVIKVEEALENSLQGNAQLRSSSPHDHQKAQNMSLTITVDSRLHMRGEQHLISFKELQMPTVLNTGTPNSLAPSHAATTAVTTKIKSVPTGAHYSRSAGAPVTVTSTTPQGTSKTSQNRDVPLVRTVLPNGCRSYRTAKGFDSKRQFNKRSSTKLNNVVSNAQQQVAEDTLRNKVNGSAKSVQFQDTLDLNYYVISKLNLDETKPLNAHAPIFHSTAKDYCPNAPRAARTSLPRSLYAGAPQHPKVCLPATTICSQPVCSSWNGGIWPPPIKNSLSHLNPCATYPTTEVSPSGTWHKSSVRKPRTSLKFSCDKGVSIKEFLDQFEENRRLDNIPDEELLDSMVPMFEKPALFWFRTLRPSWQMYQDFKRAALNNYSRTKRNKWSLVIEAHLRTQGADESVRDYIYSLPPYRFKLIRPAMASARPAYRSKLTNTQEHLDKAQEAEDDEDIQWRPPPPGDQSMLPEIAYRPAVKTAKPKPVSVTSMDTKLSSLTEEDLEKHFEKFFQKKTQELGSPSCNTSGSENKAPSTKAETPPKQGTVDSNRVSTRGGGRGRGGRRGRGGWQRGGNRTERITPKSDKNKDQTAGPDGNKVLCWDCSWPGYTKFTCPECAKKLTK</sequence>
<dbReference type="EMBL" id="NNAY01004745">
    <property type="protein sequence ID" value="OXU17481.1"/>
    <property type="molecule type" value="Genomic_DNA"/>
</dbReference>
<feature type="region of interest" description="Disordered" evidence="1">
    <location>
        <begin position="892"/>
        <end position="972"/>
    </location>
</feature>
<feature type="region of interest" description="Disordered" evidence="1">
    <location>
        <begin position="820"/>
        <end position="844"/>
    </location>
</feature>
<proteinExistence type="predicted"/>
<feature type="region of interest" description="Disordered" evidence="1">
    <location>
        <begin position="14"/>
        <end position="39"/>
    </location>
</feature>
<comment type="caution">
    <text evidence="2">The sequence shown here is derived from an EMBL/GenBank/DDBJ whole genome shotgun (WGS) entry which is preliminary data.</text>
</comment>
<gene>
    <name evidence="2" type="ORF">TSAR_010819</name>
</gene>
<feature type="compositionally biased region" description="Polar residues" evidence="1">
    <location>
        <begin position="892"/>
        <end position="912"/>
    </location>
</feature>
<dbReference type="AlphaFoldDB" id="A0A232EGL1"/>
<name>A0A232EGL1_9HYME</name>
<feature type="region of interest" description="Disordered" evidence="1">
    <location>
        <begin position="474"/>
        <end position="502"/>
    </location>
</feature>
<feature type="compositionally biased region" description="Basic and acidic residues" evidence="1">
    <location>
        <begin position="949"/>
        <end position="963"/>
    </location>
</feature>
<accession>A0A232EGL1</accession>
<protein>
    <submittedName>
        <fullName evidence="2">Uncharacterized protein</fullName>
    </submittedName>
</protein>